<dbReference type="SUPFAM" id="SSF52096">
    <property type="entry name" value="ClpP/crotonase"/>
    <property type="match status" value="1"/>
</dbReference>
<dbReference type="EMBL" id="JAVDRF010000001">
    <property type="protein sequence ID" value="MDR6534380.1"/>
    <property type="molecule type" value="Genomic_DNA"/>
</dbReference>
<name>A0ABU1N7F5_9BURK</name>
<keyword evidence="1" id="KW-0732">Signal</keyword>
<dbReference type="InterPro" id="IPR029045">
    <property type="entry name" value="ClpP/crotonase-like_dom_sf"/>
</dbReference>
<feature type="domain" description="Tail specific protease" evidence="2">
    <location>
        <begin position="268"/>
        <end position="413"/>
    </location>
</feature>
<dbReference type="SUPFAM" id="SSF50156">
    <property type="entry name" value="PDZ domain-like"/>
    <property type="match status" value="1"/>
</dbReference>
<organism evidence="4 5">
    <name type="scientific">Variovorax soli</name>
    <dbReference type="NCBI Taxonomy" id="376815"/>
    <lineage>
        <taxon>Bacteria</taxon>
        <taxon>Pseudomonadati</taxon>
        <taxon>Pseudomonadota</taxon>
        <taxon>Betaproteobacteria</taxon>
        <taxon>Burkholderiales</taxon>
        <taxon>Comamonadaceae</taxon>
        <taxon>Variovorax</taxon>
    </lineage>
</organism>
<feature type="chain" id="PRO_5046117458" description="Peptidase S41" evidence="1">
    <location>
        <begin position="26"/>
        <end position="523"/>
    </location>
</feature>
<protein>
    <recommendedName>
        <fullName evidence="6">Peptidase S41</fullName>
    </recommendedName>
</protein>
<evidence type="ECO:0000259" key="2">
    <source>
        <dbReference type="Pfam" id="PF03572"/>
    </source>
</evidence>
<dbReference type="Gene3D" id="2.30.42.10">
    <property type="match status" value="1"/>
</dbReference>
<sequence length="523" mass="53890">MKPGLQRLAALLAFCAAAGALTACGGGGGGGGGAFLPLAATSSQQPAAAADDTIVDSASVAGLCAAPRVGIDPGTGTVFPDRSGTTVDEKRWVRSWIDETYLWFDEVPTNLASKDYSTPITWFAVLKTPRLTASGRPKDRFHFTQDTAAYRALSQDGVDVGYGLELAFLSASPPRDVRVAYTEPASPAAQAGIVRGTRVVEVDGIDVANGSDTTKLNAGLAPAREGEAHTFKLQAPDGTERTLSLAAARVTRVPVQNVKTIATASGPVGYMQFNDHLATAEAGLIAAVNQLQGAGIIDLVIDMRYNGGGLLDVASELAAMVSAGSATNGAVFERLLFNSKNPFRLTTAQTTLPFHTASLGFSTPAGQALPRLGLSRVTVLAGPDTCSASESVINSLRGVGVAVSLVGGATCGKPYGFLPQDNCGTTYFAIQFQGVNNIGFGDYGDGFTPTCAVADDFDHALGDPAEARLAAALSLRSSGACPAPGSSKADVTQRKSEAQGAAYLVRPPLRENRLVAAPLAPQR</sequence>
<dbReference type="Pfam" id="PF18294">
    <property type="entry name" value="Pept_S41_N"/>
    <property type="match status" value="1"/>
</dbReference>
<feature type="domain" description="Peptidase S41 N-terminal" evidence="3">
    <location>
        <begin position="89"/>
        <end position="131"/>
    </location>
</feature>
<dbReference type="Proteomes" id="UP001184230">
    <property type="component" value="Unassembled WGS sequence"/>
</dbReference>
<comment type="caution">
    <text evidence="4">The sequence shown here is derived from an EMBL/GenBank/DDBJ whole genome shotgun (WGS) entry which is preliminary data.</text>
</comment>
<dbReference type="PANTHER" id="PTHR32060:SF22">
    <property type="entry name" value="CARBOXYL-TERMINAL-PROCESSING PEPTIDASE 3, CHLOROPLASTIC"/>
    <property type="match status" value="1"/>
</dbReference>
<dbReference type="InterPro" id="IPR005151">
    <property type="entry name" value="Tail-specific_protease"/>
</dbReference>
<dbReference type="InterPro" id="IPR036034">
    <property type="entry name" value="PDZ_sf"/>
</dbReference>
<dbReference type="Pfam" id="PF03572">
    <property type="entry name" value="Peptidase_S41"/>
    <property type="match status" value="1"/>
</dbReference>
<evidence type="ECO:0008006" key="6">
    <source>
        <dbReference type="Google" id="ProtNLM"/>
    </source>
</evidence>
<gene>
    <name evidence="4" type="ORF">J2739_000140</name>
</gene>
<accession>A0ABU1N7F5</accession>
<proteinExistence type="predicted"/>
<evidence type="ECO:0000313" key="5">
    <source>
        <dbReference type="Proteomes" id="UP001184230"/>
    </source>
</evidence>
<evidence type="ECO:0000259" key="3">
    <source>
        <dbReference type="Pfam" id="PF18294"/>
    </source>
</evidence>
<feature type="signal peptide" evidence="1">
    <location>
        <begin position="1"/>
        <end position="25"/>
    </location>
</feature>
<dbReference type="RefSeq" id="WP_309897777.1">
    <property type="nucleotide sequence ID" value="NZ_JAVDRF010000001.1"/>
</dbReference>
<dbReference type="PROSITE" id="PS51257">
    <property type="entry name" value="PROKAR_LIPOPROTEIN"/>
    <property type="match status" value="1"/>
</dbReference>
<dbReference type="Gene3D" id="3.90.226.10">
    <property type="entry name" value="2-enoyl-CoA Hydratase, Chain A, domain 1"/>
    <property type="match status" value="1"/>
</dbReference>
<dbReference type="PANTHER" id="PTHR32060">
    <property type="entry name" value="TAIL-SPECIFIC PROTEASE"/>
    <property type="match status" value="1"/>
</dbReference>
<keyword evidence="5" id="KW-1185">Reference proteome</keyword>
<evidence type="ECO:0000313" key="4">
    <source>
        <dbReference type="EMBL" id="MDR6534380.1"/>
    </source>
</evidence>
<dbReference type="InterPro" id="IPR041613">
    <property type="entry name" value="Pept_S41_N"/>
</dbReference>
<dbReference type="Gene3D" id="3.30.750.170">
    <property type="match status" value="1"/>
</dbReference>
<reference evidence="4 5" key="1">
    <citation type="submission" date="2023-07" db="EMBL/GenBank/DDBJ databases">
        <title>Sorghum-associated microbial communities from plants grown in Nebraska, USA.</title>
        <authorList>
            <person name="Schachtman D."/>
        </authorList>
    </citation>
    <scope>NUCLEOTIDE SEQUENCE [LARGE SCALE GENOMIC DNA]</scope>
    <source>
        <strain evidence="4 5">DS1781</strain>
    </source>
</reference>
<evidence type="ECO:0000256" key="1">
    <source>
        <dbReference type="SAM" id="SignalP"/>
    </source>
</evidence>